<protein>
    <submittedName>
        <fullName evidence="1">Uncharacterized protein</fullName>
    </submittedName>
</protein>
<dbReference type="EMBL" id="CM007651">
    <property type="protein sequence ID" value="ONI33056.1"/>
    <property type="molecule type" value="Genomic_DNA"/>
</dbReference>
<accession>A0A251RAQ5</accession>
<keyword evidence="2" id="KW-1185">Reference proteome</keyword>
<reference evidence="1 2" key="1">
    <citation type="journal article" date="2013" name="Nat. Genet.">
        <title>The high-quality draft genome of peach (Prunus persica) identifies unique patterns of genetic diversity, domestication and genome evolution.</title>
        <authorList>
            <consortium name="International Peach Genome Initiative"/>
            <person name="Verde I."/>
            <person name="Abbott A.G."/>
            <person name="Scalabrin S."/>
            <person name="Jung S."/>
            <person name="Shu S."/>
            <person name="Marroni F."/>
            <person name="Zhebentyayeva T."/>
            <person name="Dettori M.T."/>
            <person name="Grimwood J."/>
            <person name="Cattonaro F."/>
            <person name="Zuccolo A."/>
            <person name="Rossini L."/>
            <person name="Jenkins J."/>
            <person name="Vendramin E."/>
            <person name="Meisel L.A."/>
            <person name="Decroocq V."/>
            <person name="Sosinski B."/>
            <person name="Prochnik S."/>
            <person name="Mitros T."/>
            <person name="Policriti A."/>
            <person name="Cipriani G."/>
            <person name="Dondini L."/>
            <person name="Ficklin S."/>
            <person name="Goodstein D.M."/>
            <person name="Xuan P."/>
            <person name="Del Fabbro C."/>
            <person name="Aramini V."/>
            <person name="Copetti D."/>
            <person name="Gonzalez S."/>
            <person name="Horner D.S."/>
            <person name="Falchi R."/>
            <person name="Lucas S."/>
            <person name="Mica E."/>
            <person name="Maldonado J."/>
            <person name="Lazzari B."/>
            <person name="Bielenberg D."/>
            <person name="Pirona R."/>
            <person name="Miculan M."/>
            <person name="Barakat A."/>
            <person name="Testolin R."/>
            <person name="Stella A."/>
            <person name="Tartarini S."/>
            <person name="Tonutti P."/>
            <person name="Arus P."/>
            <person name="Orellana A."/>
            <person name="Wells C."/>
            <person name="Main D."/>
            <person name="Vizzotto G."/>
            <person name="Silva H."/>
            <person name="Salamini F."/>
            <person name="Schmutz J."/>
            <person name="Morgante M."/>
            <person name="Rokhsar D.S."/>
        </authorList>
    </citation>
    <scope>NUCLEOTIDE SEQUENCE [LARGE SCALE GENOMIC DNA]</scope>
    <source>
        <strain evidence="2">cv. Nemared</strain>
    </source>
</reference>
<gene>
    <name evidence="1" type="ORF">PRUPE_1G402800</name>
</gene>
<sequence>MKKQATAKQQEILLRGQTYDTSNFLLTKNSNFINQRMTSLAKRQAQAKAVKLHYFYKFGLYGVDEILYILGNSTQIGICTTVGRS</sequence>
<dbReference type="Proteomes" id="UP000006882">
    <property type="component" value="Chromosome G1"/>
</dbReference>
<dbReference type="AlphaFoldDB" id="A0A251RAQ5"/>
<name>A0A251RAQ5_PRUPE</name>
<proteinExistence type="predicted"/>
<evidence type="ECO:0000313" key="2">
    <source>
        <dbReference type="Proteomes" id="UP000006882"/>
    </source>
</evidence>
<organism evidence="1 2">
    <name type="scientific">Prunus persica</name>
    <name type="common">Peach</name>
    <name type="synonym">Amygdalus persica</name>
    <dbReference type="NCBI Taxonomy" id="3760"/>
    <lineage>
        <taxon>Eukaryota</taxon>
        <taxon>Viridiplantae</taxon>
        <taxon>Streptophyta</taxon>
        <taxon>Embryophyta</taxon>
        <taxon>Tracheophyta</taxon>
        <taxon>Spermatophyta</taxon>
        <taxon>Magnoliopsida</taxon>
        <taxon>eudicotyledons</taxon>
        <taxon>Gunneridae</taxon>
        <taxon>Pentapetalae</taxon>
        <taxon>rosids</taxon>
        <taxon>fabids</taxon>
        <taxon>Rosales</taxon>
        <taxon>Rosaceae</taxon>
        <taxon>Amygdaloideae</taxon>
        <taxon>Amygdaleae</taxon>
        <taxon>Prunus</taxon>
    </lineage>
</organism>
<evidence type="ECO:0000313" key="1">
    <source>
        <dbReference type="EMBL" id="ONI33056.1"/>
    </source>
</evidence>
<dbReference type="Gramene" id="ONI33056">
    <property type="protein sequence ID" value="ONI33056"/>
    <property type="gene ID" value="PRUPE_1G402800"/>
</dbReference>